<proteinExistence type="predicted"/>
<evidence type="ECO:0000313" key="1">
    <source>
        <dbReference type="EMBL" id="GAJ23534.1"/>
    </source>
</evidence>
<dbReference type="AlphaFoldDB" id="X1V1H1"/>
<dbReference type="Gene3D" id="3.40.50.1820">
    <property type="entry name" value="alpha/beta hydrolase"/>
    <property type="match status" value="1"/>
</dbReference>
<dbReference type="InterPro" id="IPR029058">
    <property type="entry name" value="AB_hydrolase_fold"/>
</dbReference>
<name>X1V1H1_9ZZZZ</name>
<comment type="caution">
    <text evidence="1">The sequence shown here is derived from an EMBL/GenBank/DDBJ whole genome shotgun (WGS) entry which is preliminary data.</text>
</comment>
<dbReference type="EMBL" id="BARW01037231">
    <property type="protein sequence ID" value="GAJ23534.1"/>
    <property type="molecule type" value="Genomic_DNA"/>
</dbReference>
<protein>
    <submittedName>
        <fullName evidence="1">Uncharacterized protein</fullName>
    </submittedName>
</protein>
<gene>
    <name evidence="1" type="ORF">S12H4_57539</name>
</gene>
<organism evidence="1">
    <name type="scientific">marine sediment metagenome</name>
    <dbReference type="NCBI Taxonomy" id="412755"/>
    <lineage>
        <taxon>unclassified sequences</taxon>
        <taxon>metagenomes</taxon>
        <taxon>ecological metagenomes</taxon>
    </lineage>
</organism>
<sequence>MNNKLKPTFSTVEHLERLYSQNCPRLSFSADSVKEWQKWRKELKAKLIELLGLFPEKCDLKPQIVQKKDLGTYYREKIIIQPERG</sequence>
<accession>X1V1H1</accession>
<feature type="non-terminal residue" evidence="1">
    <location>
        <position position="85"/>
    </location>
</feature>
<reference evidence="1" key="1">
    <citation type="journal article" date="2014" name="Front. Microbiol.">
        <title>High frequency of phylogenetically diverse reductive dehalogenase-homologous genes in deep subseafloor sedimentary metagenomes.</title>
        <authorList>
            <person name="Kawai M."/>
            <person name="Futagami T."/>
            <person name="Toyoda A."/>
            <person name="Takaki Y."/>
            <person name="Nishi S."/>
            <person name="Hori S."/>
            <person name="Arai W."/>
            <person name="Tsubouchi T."/>
            <person name="Morono Y."/>
            <person name="Uchiyama I."/>
            <person name="Ito T."/>
            <person name="Fujiyama A."/>
            <person name="Inagaki F."/>
            <person name="Takami H."/>
        </authorList>
    </citation>
    <scope>NUCLEOTIDE SEQUENCE</scope>
    <source>
        <strain evidence="1">Expedition CK06-06</strain>
    </source>
</reference>